<protein>
    <submittedName>
        <fullName evidence="2">Carboxymuconolactone decarboxylase family protein</fullName>
    </submittedName>
</protein>
<dbReference type="RefSeq" id="WP_315652271.1">
    <property type="nucleotide sequence ID" value="NZ_JAVXZY010000009.1"/>
</dbReference>
<dbReference type="Proteomes" id="UP001246372">
    <property type="component" value="Unassembled WGS sequence"/>
</dbReference>
<dbReference type="NCBIfam" id="TIGR00778">
    <property type="entry name" value="ahpD_dom"/>
    <property type="match status" value="1"/>
</dbReference>
<organism evidence="2 3">
    <name type="scientific">Roseateles aquae</name>
    <dbReference type="NCBI Taxonomy" id="3077235"/>
    <lineage>
        <taxon>Bacteria</taxon>
        <taxon>Pseudomonadati</taxon>
        <taxon>Pseudomonadota</taxon>
        <taxon>Betaproteobacteria</taxon>
        <taxon>Burkholderiales</taxon>
        <taxon>Sphaerotilaceae</taxon>
        <taxon>Roseateles</taxon>
    </lineage>
</organism>
<feature type="domain" description="Carboxymuconolactone decarboxylase-like" evidence="1">
    <location>
        <begin position="16"/>
        <end position="98"/>
    </location>
</feature>
<dbReference type="InterPro" id="IPR003779">
    <property type="entry name" value="CMD-like"/>
</dbReference>
<proteinExistence type="predicted"/>
<dbReference type="PANTHER" id="PTHR34846:SF7">
    <property type="entry name" value="BLL7811 PROTEIN"/>
    <property type="match status" value="1"/>
</dbReference>
<name>A0ABU3PFP1_9BURK</name>
<dbReference type="SUPFAM" id="SSF69118">
    <property type="entry name" value="AhpD-like"/>
    <property type="match status" value="1"/>
</dbReference>
<gene>
    <name evidence="2" type="ORF">RQP53_19040</name>
</gene>
<dbReference type="Gene3D" id="1.20.1290.10">
    <property type="entry name" value="AhpD-like"/>
    <property type="match status" value="1"/>
</dbReference>
<dbReference type="InterPro" id="IPR004675">
    <property type="entry name" value="AhpD_core"/>
</dbReference>
<dbReference type="PANTHER" id="PTHR34846">
    <property type="entry name" value="4-CARBOXYMUCONOLACTONE DECARBOXYLASE FAMILY PROTEIN (AFU_ORTHOLOGUE AFUA_6G11590)"/>
    <property type="match status" value="1"/>
</dbReference>
<dbReference type="Pfam" id="PF02627">
    <property type="entry name" value="CMD"/>
    <property type="match status" value="1"/>
</dbReference>
<evidence type="ECO:0000259" key="1">
    <source>
        <dbReference type="Pfam" id="PF02627"/>
    </source>
</evidence>
<evidence type="ECO:0000313" key="2">
    <source>
        <dbReference type="EMBL" id="MDT9001384.1"/>
    </source>
</evidence>
<keyword evidence="3" id="KW-1185">Reference proteome</keyword>
<sequence length="153" mass="16640">MSQTRIDRPEFAALTPGVSEALLALGKAINDSGLEKDLLELIKLRASQLNGCAFCLQFHLNVARQLKMPQSKLDLLPVWREAPVFSPREQAALAWTEALCTPAAGIEDPLYETALAEFGKAQLSYLTAAIANINAWNRIAGALRFLPPLPSSP</sequence>
<evidence type="ECO:0000313" key="3">
    <source>
        <dbReference type="Proteomes" id="UP001246372"/>
    </source>
</evidence>
<dbReference type="EMBL" id="JAVXZY010000009">
    <property type="protein sequence ID" value="MDT9001384.1"/>
    <property type="molecule type" value="Genomic_DNA"/>
</dbReference>
<reference evidence="2" key="1">
    <citation type="submission" date="2023-09" db="EMBL/GenBank/DDBJ databases">
        <title>Paucibacter sp. APW11 Genome sequencing and assembly.</title>
        <authorList>
            <person name="Kim I."/>
        </authorList>
    </citation>
    <scope>NUCLEOTIDE SEQUENCE</scope>
    <source>
        <strain evidence="2">APW11</strain>
    </source>
</reference>
<dbReference type="InterPro" id="IPR029032">
    <property type="entry name" value="AhpD-like"/>
</dbReference>
<accession>A0ABU3PFP1</accession>
<comment type="caution">
    <text evidence="2">The sequence shown here is derived from an EMBL/GenBank/DDBJ whole genome shotgun (WGS) entry which is preliminary data.</text>
</comment>